<dbReference type="PANTHER" id="PTHR37512:SF1">
    <property type="entry name" value="NADR_TTD14 AAA DOMAIN-CONTAINING PROTEIN"/>
    <property type="match status" value="1"/>
</dbReference>
<dbReference type="GO" id="GO:0005524">
    <property type="term" value="F:ATP binding"/>
    <property type="evidence" value="ECO:0007669"/>
    <property type="project" value="UniProtKB-KW"/>
</dbReference>
<keyword evidence="2" id="KW-0067">ATP-binding</keyword>
<proteinExistence type="predicted"/>
<name>A0ABQ5K8L7_9EUKA</name>
<dbReference type="PANTHER" id="PTHR37512">
    <property type="entry name" value="TRIFUNCTIONAL NAD BIOSYNTHESIS/REGULATOR PROTEIN NADR"/>
    <property type="match status" value="1"/>
</dbReference>
<accession>A0ABQ5K8L7</accession>
<organism evidence="2 3">
    <name type="scientific">Aduncisulcus paluster</name>
    <dbReference type="NCBI Taxonomy" id="2918883"/>
    <lineage>
        <taxon>Eukaryota</taxon>
        <taxon>Metamonada</taxon>
        <taxon>Carpediemonas-like organisms</taxon>
        <taxon>Aduncisulcus</taxon>
    </lineage>
</organism>
<dbReference type="InterPro" id="IPR027417">
    <property type="entry name" value="P-loop_NTPase"/>
</dbReference>
<evidence type="ECO:0000259" key="1">
    <source>
        <dbReference type="Pfam" id="PF13521"/>
    </source>
</evidence>
<feature type="non-terminal residue" evidence="2">
    <location>
        <position position="92"/>
    </location>
</feature>
<sequence>MLRVVLTGSECTGKSSLAAKLAEHYKVEFVPEYLREYFAMKNGILTVDDVIPIAQGQLQYETDIANKGYNPLICDTDIISSIVYAKHYFGVC</sequence>
<protein>
    <submittedName>
        <fullName evidence="2">ATP-binding protein</fullName>
    </submittedName>
</protein>
<dbReference type="Gene3D" id="3.40.50.300">
    <property type="entry name" value="P-loop containing nucleotide triphosphate hydrolases"/>
    <property type="match status" value="1"/>
</dbReference>
<gene>
    <name evidence="2" type="ORF">ADUPG1_005086</name>
</gene>
<feature type="domain" description="NadR/Ttd14 AAA" evidence="1">
    <location>
        <begin position="3"/>
        <end position="91"/>
    </location>
</feature>
<keyword evidence="3" id="KW-1185">Reference proteome</keyword>
<dbReference type="Proteomes" id="UP001057375">
    <property type="component" value="Unassembled WGS sequence"/>
</dbReference>
<dbReference type="InterPro" id="IPR052735">
    <property type="entry name" value="NAD_biosynth-regulator"/>
</dbReference>
<evidence type="ECO:0000313" key="3">
    <source>
        <dbReference type="Proteomes" id="UP001057375"/>
    </source>
</evidence>
<dbReference type="SUPFAM" id="SSF52540">
    <property type="entry name" value="P-loop containing nucleoside triphosphate hydrolases"/>
    <property type="match status" value="1"/>
</dbReference>
<dbReference type="Pfam" id="PF13521">
    <property type="entry name" value="AAA_28"/>
    <property type="match status" value="1"/>
</dbReference>
<comment type="caution">
    <text evidence="2">The sequence shown here is derived from an EMBL/GenBank/DDBJ whole genome shotgun (WGS) entry which is preliminary data.</text>
</comment>
<dbReference type="InterPro" id="IPR038727">
    <property type="entry name" value="NadR/Ttd14_AAA_dom"/>
</dbReference>
<dbReference type="EMBL" id="BQXS01008013">
    <property type="protein sequence ID" value="GKT28916.1"/>
    <property type="molecule type" value="Genomic_DNA"/>
</dbReference>
<keyword evidence="2" id="KW-0547">Nucleotide-binding</keyword>
<reference evidence="2" key="1">
    <citation type="submission" date="2022-03" db="EMBL/GenBank/DDBJ databases">
        <title>Draft genome sequence of Aduncisulcus paluster, a free-living microaerophilic Fornicata.</title>
        <authorList>
            <person name="Yuyama I."/>
            <person name="Kume K."/>
            <person name="Tamura T."/>
            <person name="Inagaki Y."/>
            <person name="Hashimoto T."/>
        </authorList>
    </citation>
    <scope>NUCLEOTIDE SEQUENCE</scope>
    <source>
        <strain evidence="2">NY0171</strain>
    </source>
</reference>
<evidence type="ECO:0000313" key="2">
    <source>
        <dbReference type="EMBL" id="GKT28916.1"/>
    </source>
</evidence>